<name>A0ABT2EMI9_9BACT</name>
<protein>
    <submittedName>
        <fullName evidence="1">Uncharacterized protein</fullName>
    </submittedName>
</protein>
<dbReference type="Proteomes" id="UP001204798">
    <property type="component" value="Unassembled WGS sequence"/>
</dbReference>
<sequence length="141" mass="15973">MILTRAIVKYQPEVEATFWQGDLGWVGWLRQDALDLSCSLVGRCWTPAKALSGSCRCKVALKSVAYFRRNFKRDLAPIGNPVFLLLAEIKDERNAHQLEHPSQTLPKPAWLCNLALPFRSLCSGSERTTKRPNDDGGDMRW</sequence>
<keyword evidence="2" id="KW-1185">Reference proteome</keyword>
<proteinExistence type="predicted"/>
<organism evidence="1 2">
    <name type="scientific">Candidatus Fervidibacter sacchari</name>
    <dbReference type="NCBI Taxonomy" id="1448929"/>
    <lineage>
        <taxon>Bacteria</taxon>
        <taxon>Candidatus Fervidibacterota</taxon>
        <taxon>Candidatus Fervidibacter</taxon>
    </lineage>
</organism>
<dbReference type="RefSeq" id="WP_259095341.1">
    <property type="nucleotide sequence ID" value="NZ_CP130454.1"/>
</dbReference>
<reference evidence="1 2" key="1">
    <citation type="submission" date="2022-08" db="EMBL/GenBank/DDBJ databases">
        <title>Bacterial and archaeal communities from various locations to study Microbial Dark Matter (Phase II).</title>
        <authorList>
            <person name="Stepanauskas R."/>
        </authorList>
    </citation>
    <scope>NUCLEOTIDE SEQUENCE [LARGE SCALE GENOMIC DNA]</scope>
    <source>
        <strain evidence="1 2">PD1</strain>
    </source>
</reference>
<dbReference type="EMBL" id="JANUCP010000002">
    <property type="protein sequence ID" value="MCS3919162.1"/>
    <property type="molecule type" value="Genomic_DNA"/>
</dbReference>
<evidence type="ECO:0000313" key="2">
    <source>
        <dbReference type="Proteomes" id="UP001204798"/>
    </source>
</evidence>
<gene>
    <name evidence="1" type="ORF">M2350_001562</name>
</gene>
<evidence type="ECO:0000313" key="1">
    <source>
        <dbReference type="EMBL" id="MCS3919162.1"/>
    </source>
</evidence>
<comment type="caution">
    <text evidence="1">The sequence shown here is derived from an EMBL/GenBank/DDBJ whole genome shotgun (WGS) entry which is preliminary data.</text>
</comment>
<accession>A0ABT2EMI9</accession>